<feature type="transmembrane region" description="Helical" evidence="7">
    <location>
        <begin position="212"/>
        <end position="234"/>
    </location>
</feature>
<dbReference type="Proteomes" id="UP001596022">
    <property type="component" value="Unassembled WGS sequence"/>
</dbReference>
<gene>
    <name evidence="9" type="ORF">ACFO4N_02390</name>
</gene>
<keyword evidence="5 7" id="KW-1133">Transmembrane helix</keyword>
<dbReference type="PROSITE" id="PS50850">
    <property type="entry name" value="MFS"/>
    <property type="match status" value="1"/>
</dbReference>
<keyword evidence="4 7" id="KW-0812">Transmembrane</keyword>
<accession>A0ABV9GH25</accession>
<organism evidence="9 10">
    <name type="scientific">Camelliibacillus cellulosilyticus</name>
    <dbReference type="NCBI Taxonomy" id="2174486"/>
    <lineage>
        <taxon>Bacteria</taxon>
        <taxon>Bacillati</taxon>
        <taxon>Bacillota</taxon>
        <taxon>Bacilli</taxon>
        <taxon>Bacillales</taxon>
        <taxon>Sporolactobacillaceae</taxon>
        <taxon>Camelliibacillus</taxon>
    </lineage>
</organism>
<dbReference type="RefSeq" id="WP_376845509.1">
    <property type="nucleotide sequence ID" value="NZ_JBHSFW010000001.1"/>
</dbReference>
<evidence type="ECO:0000256" key="6">
    <source>
        <dbReference type="ARBA" id="ARBA00023136"/>
    </source>
</evidence>
<evidence type="ECO:0000313" key="9">
    <source>
        <dbReference type="EMBL" id="MFC4617576.1"/>
    </source>
</evidence>
<dbReference type="InterPro" id="IPR011701">
    <property type="entry name" value="MFS"/>
</dbReference>
<dbReference type="InterPro" id="IPR036259">
    <property type="entry name" value="MFS_trans_sf"/>
</dbReference>
<evidence type="ECO:0000256" key="7">
    <source>
        <dbReference type="SAM" id="Phobius"/>
    </source>
</evidence>
<feature type="transmembrane region" description="Helical" evidence="7">
    <location>
        <begin position="185"/>
        <end position="206"/>
    </location>
</feature>
<dbReference type="Pfam" id="PF07690">
    <property type="entry name" value="MFS_1"/>
    <property type="match status" value="1"/>
</dbReference>
<evidence type="ECO:0000256" key="5">
    <source>
        <dbReference type="ARBA" id="ARBA00022989"/>
    </source>
</evidence>
<dbReference type="NCBIfam" id="TIGR00711">
    <property type="entry name" value="efflux_EmrB"/>
    <property type="match status" value="1"/>
</dbReference>
<sequence>MLAMMVSTFLAAIEGTIVSTAMPIITGELQGIKLMNWVFSVFLLLSAVTVPIFGKLSDLFGRKKIFLVGTIVFMVGSGLCGLSQTMEQLIIFRVVQGIGAGALLPVTATIVADIYPYEKRAQMMGYLSLVWGVAGVFGPLVGGFFVDQLTWRWIFYMNVPFGLITIFMVIMFFKEELEIAKKRIDYLGAVTFSIGTFLLLFAFQIGGEKNEWLTPTVGLLIFGALVIIGLFLYIETKVKEPLIPLSLFKIRSISVGNTIGFFMSAVLIGIMVYIPMWVQGVLGYGATVSGLILAPMSVLWTVGSFLSGKMLLKSGVKLTNIVGIALFLITALWLAAVHIATPQTVFYFISALQGIAFGLIMTSTTVTVQSAVGWSERGVATASNTFFRNLGQTIGVALLGTFFNAKIAASLRANGGAKTHQEDALNQLLNPQSAAGLSAGTRESLRHVLVGGIHGVFIILFAITVVALALAFALPKKEQIADHKNRGQ</sequence>
<evidence type="ECO:0000256" key="4">
    <source>
        <dbReference type="ARBA" id="ARBA00022692"/>
    </source>
</evidence>
<dbReference type="Gene3D" id="1.20.1720.10">
    <property type="entry name" value="Multidrug resistance protein D"/>
    <property type="match status" value="1"/>
</dbReference>
<feature type="transmembrane region" description="Helical" evidence="7">
    <location>
        <begin position="448"/>
        <end position="474"/>
    </location>
</feature>
<dbReference type="Gene3D" id="1.20.1250.20">
    <property type="entry name" value="MFS general substrate transporter like domains"/>
    <property type="match status" value="1"/>
</dbReference>
<evidence type="ECO:0000259" key="8">
    <source>
        <dbReference type="PROSITE" id="PS50850"/>
    </source>
</evidence>
<dbReference type="InterPro" id="IPR020846">
    <property type="entry name" value="MFS_dom"/>
</dbReference>
<protein>
    <submittedName>
        <fullName evidence="9">MDR family MFS transporter</fullName>
    </submittedName>
</protein>
<dbReference type="CDD" id="cd17502">
    <property type="entry name" value="MFS_Azr1_MDR_like"/>
    <property type="match status" value="1"/>
</dbReference>
<evidence type="ECO:0000256" key="1">
    <source>
        <dbReference type="ARBA" id="ARBA00004651"/>
    </source>
</evidence>
<feature type="transmembrane region" description="Helical" evidence="7">
    <location>
        <begin position="345"/>
        <end position="368"/>
    </location>
</feature>
<feature type="transmembrane region" description="Helical" evidence="7">
    <location>
        <begin position="151"/>
        <end position="173"/>
    </location>
</feature>
<feature type="transmembrane region" description="Helical" evidence="7">
    <location>
        <begin position="65"/>
        <end position="84"/>
    </location>
</feature>
<dbReference type="EMBL" id="JBHSFW010000001">
    <property type="protein sequence ID" value="MFC4617576.1"/>
    <property type="molecule type" value="Genomic_DNA"/>
</dbReference>
<feature type="domain" description="Major facilitator superfamily (MFS) profile" evidence="8">
    <location>
        <begin position="1"/>
        <end position="479"/>
    </location>
</feature>
<proteinExistence type="predicted"/>
<comment type="subcellular location">
    <subcellularLocation>
        <location evidence="1">Cell membrane</location>
        <topology evidence="1">Multi-pass membrane protein</topology>
    </subcellularLocation>
</comment>
<dbReference type="PANTHER" id="PTHR23501:SF191">
    <property type="entry name" value="VACUOLAR BASIC AMINO ACID TRANSPORTER 4"/>
    <property type="match status" value="1"/>
</dbReference>
<dbReference type="PRINTS" id="PR01036">
    <property type="entry name" value="TCRTETB"/>
</dbReference>
<keyword evidence="10" id="KW-1185">Reference proteome</keyword>
<keyword evidence="3" id="KW-1003">Cell membrane</keyword>
<feature type="transmembrane region" description="Helical" evidence="7">
    <location>
        <begin position="37"/>
        <end position="53"/>
    </location>
</feature>
<dbReference type="PANTHER" id="PTHR23501">
    <property type="entry name" value="MAJOR FACILITATOR SUPERFAMILY"/>
    <property type="match status" value="1"/>
</dbReference>
<dbReference type="InterPro" id="IPR004638">
    <property type="entry name" value="EmrB-like"/>
</dbReference>
<evidence type="ECO:0000313" key="10">
    <source>
        <dbReference type="Proteomes" id="UP001596022"/>
    </source>
</evidence>
<name>A0ABV9GH25_9BACL</name>
<keyword evidence="2" id="KW-0813">Transport</keyword>
<reference evidence="10" key="1">
    <citation type="journal article" date="2019" name="Int. J. Syst. Evol. Microbiol.">
        <title>The Global Catalogue of Microorganisms (GCM) 10K type strain sequencing project: providing services to taxonomists for standard genome sequencing and annotation.</title>
        <authorList>
            <consortium name="The Broad Institute Genomics Platform"/>
            <consortium name="The Broad Institute Genome Sequencing Center for Infectious Disease"/>
            <person name="Wu L."/>
            <person name="Ma J."/>
        </authorList>
    </citation>
    <scope>NUCLEOTIDE SEQUENCE [LARGE SCALE GENOMIC DNA]</scope>
    <source>
        <strain evidence="10">CGMCC 1.16306</strain>
    </source>
</reference>
<evidence type="ECO:0000256" key="3">
    <source>
        <dbReference type="ARBA" id="ARBA00022475"/>
    </source>
</evidence>
<feature type="transmembrane region" description="Helical" evidence="7">
    <location>
        <begin position="124"/>
        <end position="145"/>
    </location>
</feature>
<feature type="transmembrane region" description="Helical" evidence="7">
    <location>
        <begin position="255"/>
        <end position="278"/>
    </location>
</feature>
<feature type="transmembrane region" description="Helical" evidence="7">
    <location>
        <begin position="284"/>
        <end position="306"/>
    </location>
</feature>
<evidence type="ECO:0000256" key="2">
    <source>
        <dbReference type="ARBA" id="ARBA00022448"/>
    </source>
</evidence>
<feature type="transmembrane region" description="Helical" evidence="7">
    <location>
        <begin position="90"/>
        <end position="112"/>
    </location>
</feature>
<feature type="transmembrane region" description="Helical" evidence="7">
    <location>
        <begin position="318"/>
        <end position="339"/>
    </location>
</feature>
<keyword evidence="6 7" id="KW-0472">Membrane</keyword>
<comment type="caution">
    <text evidence="9">The sequence shown here is derived from an EMBL/GenBank/DDBJ whole genome shotgun (WGS) entry which is preliminary data.</text>
</comment>
<dbReference type="SUPFAM" id="SSF103473">
    <property type="entry name" value="MFS general substrate transporter"/>
    <property type="match status" value="1"/>
</dbReference>